<organism evidence="2 3">
    <name type="scientific">Cylindrotheca closterium</name>
    <dbReference type="NCBI Taxonomy" id="2856"/>
    <lineage>
        <taxon>Eukaryota</taxon>
        <taxon>Sar</taxon>
        <taxon>Stramenopiles</taxon>
        <taxon>Ochrophyta</taxon>
        <taxon>Bacillariophyta</taxon>
        <taxon>Bacillariophyceae</taxon>
        <taxon>Bacillariophycidae</taxon>
        <taxon>Bacillariales</taxon>
        <taxon>Bacillariaceae</taxon>
        <taxon>Cylindrotheca</taxon>
    </lineage>
</organism>
<evidence type="ECO:0000313" key="3">
    <source>
        <dbReference type="Proteomes" id="UP001295423"/>
    </source>
</evidence>
<feature type="compositionally biased region" description="Polar residues" evidence="1">
    <location>
        <begin position="54"/>
        <end position="70"/>
    </location>
</feature>
<feature type="region of interest" description="Disordered" evidence="1">
    <location>
        <begin position="119"/>
        <end position="154"/>
    </location>
</feature>
<feature type="region of interest" description="Disordered" evidence="1">
    <location>
        <begin position="54"/>
        <end position="90"/>
    </location>
</feature>
<proteinExistence type="predicted"/>
<dbReference type="Proteomes" id="UP001295423">
    <property type="component" value="Unassembled WGS sequence"/>
</dbReference>
<reference evidence="2" key="1">
    <citation type="submission" date="2023-08" db="EMBL/GenBank/DDBJ databases">
        <authorList>
            <person name="Audoor S."/>
            <person name="Bilcke G."/>
        </authorList>
    </citation>
    <scope>NUCLEOTIDE SEQUENCE</scope>
</reference>
<comment type="caution">
    <text evidence="2">The sequence shown here is derived from an EMBL/GenBank/DDBJ whole genome shotgun (WGS) entry which is preliminary data.</text>
</comment>
<name>A0AAD2G499_9STRA</name>
<dbReference type="AlphaFoldDB" id="A0AAD2G499"/>
<evidence type="ECO:0000313" key="2">
    <source>
        <dbReference type="EMBL" id="CAJ1960750.1"/>
    </source>
</evidence>
<evidence type="ECO:0000256" key="1">
    <source>
        <dbReference type="SAM" id="MobiDB-lite"/>
    </source>
</evidence>
<protein>
    <submittedName>
        <fullName evidence="2">Uncharacterized protein</fullName>
    </submittedName>
</protein>
<dbReference type="EMBL" id="CAKOGP040002069">
    <property type="protein sequence ID" value="CAJ1960750.1"/>
    <property type="molecule type" value="Genomic_DNA"/>
</dbReference>
<sequence length="154" mass="16651">MSFQGQRIPSLIFCADSSSSLTSMISYPSMMVDAEDVLCRPSSGFGQRFGLDYTSTKSKAPSLPRRQSSRGMGFRKISCSSGTGGHGESKMNARFQIDDSTMKNKSALFDKFCSIAPMLSPSLSEGSRKTIRSAGSTDTPLSIPLRKPSQQSLK</sequence>
<accession>A0AAD2G499</accession>
<gene>
    <name evidence="2" type="ORF">CYCCA115_LOCUS18875</name>
</gene>
<keyword evidence="3" id="KW-1185">Reference proteome</keyword>